<gene>
    <name evidence="1" type="ORF">MQH31_18145</name>
</gene>
<protein>
    <recommendedName>
        <fullName evidence="3">Antitoxin VbhA domain-containing protein</fullName>
    </recommendedName>
</protein>
<dbReference type="Proteomes" id="UP001165341">
    <property type="component" value="Unassembled WGS sequence"/>
</dbReference>
<name>A0AA41R2P7_9MICO</name>
<comment type="caution">
    <text evidence="1">The sequence shown here is derived from an EMBL/GenBank/DDBJ whole genome shotgun (WGS) entry which is preliminary data.</text>
</comment>
<dbReference type="AlphaFoldDB" id="A0AA41R2P7"/>
<evidence type="ECO:0008006" key="3">
    <source>
        <dbReference type="Google" id="ProtNLM"/>
    </source>
</evidence>
<accession>A0AA41R2P7</accession>
<dbReference type="EMBL" id="JALGAR010000006">
    <property type="protein sequence ID" value="MCI4659731.1"/>
    <property type="molecule type" value="Genomic_DNA"/>
</dbReference>
<keyword evidence="2" id="KW-1185">Reference proteome</keyword>
<sequence length="64" mass="6606">MAKTSPQEAARLIAVADGAQGAAGHRVTDPAAREIIRRQAAGEITGDEARALLIAAAQAKNEKK</sequence>
<reference evidence="1" key="1">
    <citation type="submission" date="2022-03" db="EMBL/GenBank/DDBJ databases">
        <title>Cryobacterium sp. nov. strain ZS14-85, isolated from Antarctic soil.</title>
        <authorList>
            <person name="Li J."/>
            <person name="Niu G."/>
        </authorList>
    </citation>
    <scope>NUCLEOTIDE SEQUENCE</scope>
    <source>
        <strain evidence="1">ZS14-85</strain>
    </source>
</reference>
<proteinExistence type="predicted"/>
<dbReference type="RefSeq" id="WP_243013222.1">
    <property type="nucleotide sequence ID" value="NZ_JALGAR010000006.1"/>
</dbReference>
<organism evidence="1 2">
    <name type="scientific">Cryobacterium zhongshanensis</name>
    <dbReference type="NCBI Taxonomy" id="2928153"/>
    <lineage>
        <taxon>Bacteria</taxon>
        <taxon>Bacillati</taxon>
        <taxon>Actinomycetota</taxon>
        <taxon>Actinomycetes</taxon>
        <taxon>Micrococcales</taxon>
        <taxon>Microbacteriaceae</taxon>
        <taxon>Cryobacterium</taxon>
    </lineage>
</organism>
<evidence type="ECO:0000313" key="2">
    <source>
        <dbReference type="Proteomes" id="UP001165341"/>
    </source>
</evidence>
<evidence type="ECO:0000313" key="1">
    <source>
        <dbReference type="EMBL" id="MCI4659731.1"/>
    </source>
</evidence>